<organism evidence="1 2">
    <name type="scientific">Bosea massiliensis</name>
    <dbReference type="NCBI Taxonomy" id="151419"/>
    <lineage>
        <taxon>Bacteria</taxon>
        <taxon>Pseudomonadati</taxon>
        <taxon>Pseudomonadota</taxon>
        <taxon>Alphaproteobacteria</taxon>
        <taxon>Hyphomicrobiales</taxon>
        <taxon>Boseaceae</taxon>
        <taxon>Bosea</taxon>
    </lineage>
</organism>
<reference evidence="2" key="1">
    <citation type="journal article" date="2019" name="Int. J. Syst. Evol. Microbiol.">
        <title>The Global Catalogue of Microorganisms (GCM) 10K type strain sequencing project: providing services to taxonomists for standard genome sequencing and annotation.</title>
        <authorList>
            <consortium name="The Broad Institute Genomics Platform"/>
            <consortium name="The Broad Institute Genome Sequencing Center for Infectious Disease"/>
            <person name="Wu L."/>
            <person name="Ma J."/>
        </authorList>
    </citation>
    <scope>NUCLEOTIDE SEQUENCE [LARGE SCALE GENOMIC DNA]</scope>
    <source>
        <strain evidence="2">CCUG 43117</strain>
    </source>
</reference>
<accession>A0ABW0P4A1</accession>
<keyword evidence="2" id="KW-1185">Reference proteome</keyword>
<dbReference type="RefSeq" id="WP_377817466.1">
    <property type="nucleotide sequence ID" value="NZ_JBHSLU010000063.1"/>
</dbReference>
<sequence>MIPSLICSAVRIDDPSKVVSLDLTPALANLDHRRASVLIARLKAREAIFVQDLSASIPDEWRKHFWASNVRIPDLYDRASEFIVAIGELTGLRSWQALAFARQDAQLTLASAKKLQNAVSTARFVSLSKCTAAMLYDDLGDAYGDTDTIIDQSFSHEDLIAAVGHPNWEGTEADRSEHMVQSSAWVRVNARPFAFSTKPVTWDGVSQDNLTSILEDEPDLIEGQFIERVWTGLETDLDDNHYEDAHEAIRRSDDLTMALKAWFAARRLSTSDAEKAFAAVQAWNNAKQITSHFPDMKTVVGLFDDVDHQEARDWVDRYVRRVERTLDAINGLWRSAFVDPEKAIADARSIGFSLVCEPKHSSRQKWRWINDATGEISAKFLTLELCVESLPAPRPQTGKAT</sequence>
<evidence type="ECO:0000313" key="2">
    <source>
        <dbReference type="Proteomes" id="UP001596060"/>
    </source>
</evidence>
<evidence type="ECO:0000313" key="1">
    <source>
        <dbReference type="EMBL" id="MFC5507531.1"/>
    </source>
</evidence>
<dbReference type="EMBL" id="JBHSLU010000063">
    <property type="protein sequence ID" value="MFC5507531.1"/>
    <property type="molecule type" value="Genomic_DNA"/>
</dbReference>
<name>A0ABW0P4A1_9HYPH</name>
<proteinExistence type="predicted"/>
<protein>
    <submittedName>
        <fullName evidence="1">Uncharacterized protein</fullName>
    </submittedName>
</protein>
<dbReference type="Proteomes" id="UP001596060">
    <property type="component" value="Unassembled WGS sequence"/>
</dbReference>
<comment type="caution">
    <text evidence="1">The sequence shown here is derived from an EMBL/GenBank/DDBJ whole genome shotgun (WGS) entry which is preliminary data.</text>
</comment>
<gene>
    <name evidence="1" type="ORF">ACFPN9_20015</name>
</gene>